<sequence>MVPKSSLSSFTITAASPPLVIFGCQRRTMEDGALESDLNIERPCRKSERGYQATANVRADSDNTCDHIVTTVCRVSRRTSSQVESDISNMFSTGTRTILRRADACGRVAAQVDLTRDHVVTGFTESFITTATSRARRLCEESDPELGQSTSITEGHLQLGPDNATVVGDPNFSKVPLGKRETSVTPVNVGNSSKNHVPATCEVFDSNTVEFSRITVCTEDPQREPCGPGPLLGLRPPPRLPDFSAWLPLHHPLPALARPSMHRRQLLRRKGQPTAPPDPCRTLSLLEATSKSRRRPSPAPTKASLLAARCGGLE</sequence>
<reference evidence="2" key="1">
    <citation type="journal article" date="2020" name="Cell">
        <title>Large-Scale Comparative Analyses of Tick Genomes Elucidate Their Genetic Diversity and Vector Capacities.</title>
        <authorList>
            <consortium name="Tick Genome and Microbiome Consortium (TIGMIC)"/>
            <person name="Jia N."/>
            <person name="Wang J."/>
            <person name="Shi W."/>
            <person name="Du L."/>
            <person name="Sun Y."/>
            <person name="Zhan W."/>
            <person name="Jiang J.F."/>
            <person name="Wang Q."/>
            <person name="Zhang B."/>
            <person name="Ji P."/>
            <person name="Bell-Sakyi L."/>
            <person name="Cui X.M."/>
            <person name="Yuan T.T."/>
            <person name="Jiang B.G."/>
            <person name="Yang W.F."/>
            <person name="Lam T.T."/>
            <person name="Chang Q.C."/>
            <person name="Ding S.J."/>
            <person name="Wang X.J."/>
            <person name="Zhu J.G."/>
            <person name="Ruan X.D."/>
            <person name="Zhao L."/>
            <person name="Wei J.T."/>
            <person name="Ye R.Z."/>
            <person name="Que T.C."/>
            <person name="Du C.H."/>
            <person name="Zhou Y.H."/>
            <person name="Cheng J.X."/>
            <person name="Dai P.F."/>
            <person name="Guo W.B."/>
            <person name="Han X.H."/>
            <person name="Huang E.J."/>
            <person name="Li L.F."/>
            <person name="Wei W."/>
            <person name="Gao Y.C."/>
            <person name="Liu J.Z."/>
            <person name="Shao H.Z."/>
            <person name="Wang X."/>
            <person name="Wang C.C."/>
            <person name="Yang T.C."/>
            <person name="Huo Q.B."/>
            <person name="Li W."/>
            <person name="Chen H.Y."/>
            <person name="Chen S.E."/>
            <person name="Zhou L.G."/>
            <person name="Ni X.B."/>
            <person name="Tian J.H."/>
            <person name="Sheng Y."/>
            <person name="Liu T."/>
            <person name="Pan Y.S."/>
            <person name="Xia L.Y."/>
            <person name="Li J."/>
            <person name="Zhao F."/>
            <person name="Cao W.C."/>
        </authorList>
    </citation>
    <scope>NUCLEOTIDE SEQUENCE</scope>
    <source>
        <strain evidence="2">Rmic-2018</strain>
    </source>
</reference>
<dbReference type="AlphaFoldDB" id="A0A9J6D446"/>
<dbReference type="VEuPathDB" id="VectorBase:LOC119181762"/>
<accession>A0A9J6D446</accession>
<dbReference type="PROSITE" id="PS51257">
    <property type="entry name" value="PROKAR_LIPOPROTEIN"/>
    <property type="match status" value="1"/>
</dbReference>
<dbReference type="EMBL" id="JABSTU010000011">
    <property type="protein sequence ID" value="KAH8008794.1"/>
    <property type="molecule type" value="Genomic_DNA"/>
</dbReference>
<feature type="region of interest" description="Disordered" evidence="1">
    <location>
        <begin position="262"/>
        <end position="314"/>
    </location>
</feature>
<gene>
    <name evidence="2" type="ORF">HPB51_005841</name>
</gene>
<organism evidence="2 3">
    <name type="scientific">Rhipicephalus microplus</name>
    <name type="common">Cattle tick</name>
    <name type="synonym">Boophilus microplus</name>
    <dbReference type="NCBI Taxonomy" id="6941"/>
    <lineage>
        <taxon>Eukaryota</taxon>
        <taxon>Metazoa</taxon>
        <taxon>Ecdysozoa</taxon>
        <taxon>Arthropoda</taxon>
        <taxon>Chelicerata</taxon>
        <taxon>Arachnida</taxon>
        <taxon>Acari</taxon>
        <taxon>Parasitiformes</taxon>
        <taxon>Ixodida</taxon>
        <taxon>Ixodoidea</taxon>
        <taxon>Ixodidae</taxon>
        <taxon>Rhipicephalinae</taxon>
        <taxon>Rhipicephalus</taxon>
        <taxon>Boophilus</taxon>
    </lineage>
</organism>
<feature type="region of interest" description="Disordered" evidence="1">
    <location>
        <begin position="142"/>
        <end position="161"/>
    </location>
</feature>
<keyword evidence="3" id="KW-1185">Reference proteome</keyword>
<evidence type="ECO:0000256" key="1">
    <source>
        <dbReference type="SAM" id="MobiDB-lite"/>
    </source>
</evidence>
<protein>
    <submittedName>
        <fullName evidence="2">Uncharacterized protein</fullName>
    </submittedName>
</protein>
<name>A0A9J6D446_RHIMP</name>
<dbReference type="Proteomes" id="UP000821866">
    <property type="component" value="Chromosome 9"/>
</dbReference>
<proteinExistence type="predicted"/>
<evidence type="ECO:0000313" key="2">
    <source>
        <dbReference type="EMBL" id="KAH8008794.1"/>
    </source>
</evidence>
<feature type="compositionally biased region" description="Basic residues" evidence="1">
    <location>
        <begin position="262"/>
        <end position="271"/>
    </location>
</feature>
<comment type="caution">
    <text evidence="2">The sequence shown here is derived from an EMBL/GenBank/DDBJ whole genome shotgun (WGS) entry which is preliminary data.</text>
</comment>
<reference evidence="2" key="2">
    <citation type="submission" date="2021-09" db="EMBL/GenBank/DDBJ databases">
        <authorList>
            <person name="Jia N."/>
            <person name="Wang J."/>
            <person name="Shi W."/>
            <person name="Du L."/>
            <person name="Sun Y."/>
            <person name="Zhan W."/>
            <person name="Jiang J."/>
            <person name="Wang Q."/>
            <person name="Zhang B."/>
            <person name="Ji P."/>
            <person name="Sakyi L.B."/>
            <person name="Cui X."/>
            <person name="Yuan T."/>
            <person name="Jiang B."/>
            <person name="Yang W."/>
            <person name="Lam T.T.-Y."/>
            <person name="Chang Q."/>
            <person name="Ding S."/>
            <person name="Wang X."/>
            <person name="Zhu J."/>
            <person name="Ruan X."/>
            <person name="Zhao L."/>
            <person name="Wei J."/>
            <person name="Que T."/>
            <person name="Du C."/>
            <person name="Cheng J."/>
            <person name="Dai P."/>
            <person name="Han X."/>
            <person name="Huang E."/>
            <person name="Gao Y."/>
            <person name="Liu J."/>
            <person name="Shao H."/>
            <person name="Ye R."/>
            <person name="Li L."/>
            <person name="Wei W."/>
            <person name="Wang X."/>
            <person name="Wang C."/>
            <person name="Huo Q."/>
            <person name="Li W."/>
            <person name="Guo W."/>
            <person name="Chen H."/>
            <person name="Chen S."/>
            <person name="Zhou L."/>
            <person name="Zhou L."/>
            <person name="Ni X."/>
            <person name="Tian J."/>
            <person name="Zhou Y."/>
            <person name="Sheng Y."/>
            <person name="Liu T."/>
            <person name="Pan Y."/>
            <person name="Xia L."/>
            <person name="Li J."/>
            <person name="Zhao F."/>
            <person name="Cao W."/>
        </authorList>
    </citation>
    <scope>NUCLEOTIDE SEQUENCE</scope>
    <source>
        <strain evidence="2">Rmic-2018</strain>
        <tissue evidence="2">Larvae</tissue>
    </source>
</reference>
<evidence type="ECO:0000313" key="3">
    <source>
        <dbReference type="Proteomes" id="UP000821866"/>
    </source>
</evidence>